<comment type="caution">
    <text evidence="2">The sequence shown here is derived from an EMBL/GenBank/DDBJ whole genome shotgun (WGS) entry which is preliminary data.</text>
</comment>
<keyword evidence="3" id="KW-1185">Reference proteome</keyword>
<protein>
    <submittedName>
        <fullName evidence="2">Uncharacterized protein</fullName>
    </submittedName>
</protein>
<name>A0A916X6C7_9SPHN</name>
<dbReference type="EMBL" id="BMHK01000015">
    <property type="protein sequence ID" value="GGC04965.1"/>
    <property type="molecule type" value="Genomic_DNA"/>
</dbReference>
<evidence type="ECO:0000256" key="1">
    <source>
        <dbReference type="SAM" id="MobiDB-lite"/>
    </source>
</evidence>
<accession>A0A916X6C7</accession>
<evidence type="ECO:0000313" key="3">
    <source>
        <dbReference type="Proteomes" id="UP000608154"/>
    </source>
</evidence>
<organism evidence="2 3">
    <name type="scientific">Novosphingobium endophyticum</name>
    <dbReference type="NCBI Taxonomy" id="1955250"/>
    <lineage>
        <taxon>Bacteria</taxon>
        <taxon>Pseudomonadati</taxon>
        <taxon>Pseudomonadota</taxon>
        <taxon>Alphaproteobacteria</taxon>
        <taxon>Sphingomonadales</taxon>
        <taxon>Sphingomonadaceae</taxon>
        <taxon>Novosphingobium</taxon>
    </lineage>
</organism>
<dbReference type="AlphaFoldDB" id="A0A916X6C7"/>
<proteinExistence type="predicted"/>
<reference evidence="2" key="1">
    <citation type="journal article" date="2014" name="Int. J. Syst. Evol. Microbiol.">
        <title>Complete genome sequence of Corynebacterium casei LMG S-19264T (=DSM 44701T), isolated from a smear-ripened cheese.</title>
        <authorList>
            <consortium name="US DOE Joint Genome Institute (JGI-PGF)"/>
            <person name="Walter F."/>
            <person name="Albersmeier A."/>
            <person name="Kalinowski J."/>
            <person name="Ruckert C."/>
        </authorList>
    </citation>
    <scope>NUCLEOTIDE SEQUENCE</scope>
    <source>
        <strain evidence="2">CGMCC 1.15095</strain>
    </source>
</reference>
<reference evidence="2" key="2">
    <citation type="submission" date="2020-09" db="EMBL/GenBank/DDBJ databases">
        <authorList>
            <person name="Sun Q."/>
            <person name="Zhou Y."/>
        </authorList>
    </citation>
    <scope>NUCLEOTIDE SEQUENCE</scope>
    <source>
        <strain evidence="2">CGMCC 1.15095</strain>
    </source>
</reference>
<gene>
    <name evidence="2" type="ORF">GCM10011494_24390</name>
</gene>
<sequence length="51" mass="5957">MESGRDMPREWASDEEKAREARDTKWLRIDMWAEDIGLAAIMLIVLKFAFG</sequence>
<evidence type="ECO:0000313" key="2">
    <source>
        <dbReference type="EMBL" id="GGC04965.1"/>
    </source>
</evidence>
<feature type="region of interest" description="Disordered" evidence="1">
    <location>
        <begin position="1"/>
        <end position="21"/>
    </location>
</feature>
<dbReference type="Proteomes" id="UP000608154">
    <property type="component" value="Unassembled WGS sequence"/>
</dbReference>